<keyword evidence="1" id="KW-0489">Methyltransferase</keyword>
<dbReference type="PANTHER" id="PTHR13393">
    <property type="entry name" value="SAM-DEPENDENT METHYLTRANSFERASE"/>
    <property type="match status" value="1"/>
</dbReference>
<dbReference type="WBParaSite" id="Gr19_v10_g11378.t1">
    <property type="protein sequence ID" value="Gr19_v10_g11378.t1"/>
    <property type="gene ID" value="Gr19_v10_g11378"/>
</dbReference>
<dbReference type="GO" id="GO:0008168">
    <property type="term" value="F:methyltransferase activity"/>
    <property type="evidence" value="ECO:0007669"/>
    <property type="project" value="UniProtKB-KW"/>
</dbReference>
<evidence type="ECO:0000256" key="2">
    <source>
        <dbReference type="ARBA" id="ARBA00022679"/>
    </source>
</evidence>
<keyword evidence="3" id="KW-1185">Reference proteome</keyword>
<protein>
    <submittedName>
        <fullName evidence="4">U6 small nuclear RNA (adenine-(43)-N(6))-methyltransferase</fullName>
    </submittedName>
</protein>
<dbReference type="Pfam" id="PF05971">
    <property type="entry name" value="Methyltransf_10"/>
    <property type="match status" value="1"/>
</dbReference>
<dbReference type="Gene3D" id="3.40.50.150">
    <property type="entry name" value="Vaccinia Virus protein VP39"/>
    <property type="match status" value="1"/>
</dbReference>
<sequence length="325" mass="36880">MHDRNIFKAKCFIGAGGKVCMNFSDAEAVRLLTRILLLEYFQLDVQLPEGPDLQERELGHLVYFHFWGPVSTTGILWRLKWTERIRVVHSTDNSILKEVLSKETSSQKFTMNKGPPRSATTATPTELTYAGGENSFIQQMLEESTVCRKNVCFFTTMIGKKGPMVSSLIVPGEDHQMGFEWNILMQMKSQFLLVFNPMLKKGIGRLLTGEFVLPCSVHAYILQTYKSKTLDEIVEELELLLDKISDICGNETDFVKLLSFCLALLDCFGDVLFGCETSELRKKLELLHERVRSLTSAQHLFAKNISLIKNKAAFKFGCVNSDKRT</sequence>
<evidence type="ECO:0000313" key="4">
    <source>
        <dbReference type="WBParaSite" id="Gr19_v10_g11378.t1"/>
    </source>
</evidence>
<reference evidence="4" key="1">
    <citation type="submission" date="2022-11" db="UniProtKB">
        <authorList>
            <consortium name="WormBaseParasite"/>
        </authorList>
    </citation>
    <scope>IDENTIFICATION</scope>
</reference>
<accession>A0A914GUR6</accession>
<dbReference type="PANTHER" id="PTHR13393:SF0">
    <property type="entry name" value="RNA N6-ADENOSINE-METHYLTRANSFERASE METTL16"/>
    <property type="match status" value="1"/>
</dbReference>
<organism evidence="3 4">
    <name type="scientific">Globodera rostochiensis</name>
    <name type="common">Golden nematode worm</name>
    <name type="synonym">Heterodera rostochiensis</name>
    <dbReference type="NCBI Taxonomy" id="31243"/>
    <lineage>
        <taxon>Eukaryota</taxon>
        <taxon>Metazoa</taxon>
        <taxon>Ecdysozoa</taxon>
        <taxon>Nematoda</taxon>
        <taxon>Chromadorea</taxon>
        <taxon>Rhabditida</taxon>
        <taxon>Tylenchina</taxon>
        <taxon>Tylenchomorpha</taxon>
        <taxon>Tylenchoidea</taxon>
        <taxon>Heteroderidae</taxon>
        <taxon>Heteroderinae</taxon>
        <taxon>Globodera</taxon>
    </lineage>
</organism>
<name>A0A914GUR6_GLORO</name>
<proteinExistence type="predicted"/>
<dbReference type="AlphaFoldDB" id="A0A914GUR6"/>
<evidence type="ECO:0000256" key="1">
    <source>
        <dbReference type="ARBA" id="ARBA00022603"/>
    </source>
</evidence>
<dbReference type="GO" id="GO:0005634">
    <property type="term" value="C:nucleus"/>
    <property type="evidence" value="ECO:0007669"/>
    <property type="project" value="TreeGrafter"/>
</dbReference>
<dbReference type="GO" id="GO:0070475">
    <property type="term" value="P:rRNA base methylation"/>
    <property type="evidence" value="ECO:0007669"/>
    <property type="project" value="TreeGrafter"/>
</dbReference>
<evidence type="ECO:0000313" key="3">
    <source>
        <dbReference type="Proteomes" id="UP000887572"/>
    </source>
</evidence>
<dbReference type="InterPro" id="IPR029063">
    <property type="entry name" value="SAM-dependent_MTases_sf"/>
</dbReference>
<keyword evidence="2" id="KW-0808">Transferase</keyword>
<dbReference type="InterPro" id="IPR010286">
    <property type="entry name" value="METTL16/RlmF"/>
</dbReference>
<dbReference type="Proteomes" id="UP000887572">
    <property type="component" value="Unplaced"/>
</dbReference>